<feature type="compositionally biased region" description="Polar residues" evidence="11">
    <location>
        <begin position="1092"/>
        <end position="1101"/>
    </location>
</feature>
<dbReference type="Pfam" id="PF07679">
    <property type="entry name" value="I-set"/>
    <property type="match status" value="3"/>
</dbReference>
<dbReference type="Pfam" id="PF13927">
    <property type="entry name" value="Ig_3"/>
    <property type="match status" value="2"/>
</dbReference>
<dbReference type="Gene3D" id="3.80.10.10">
    <property type="entry name" value="Ribonuclease Inhibitor"/>
    <property type="match status" value="2"/>
</dbReference>
<evidence type="ECO:0000259" key="13">
    <source>
        <dbReference type="PROSITE" id="PS50835"/>
    </source>
</evidence>
<keyword evidence="5" id="KW-0677">Repeat</keyword>
<feature type="domain" description="Ig-like" evidence="13">
    <location>
        <begin position="573"/>
        <end position="671"/>
    </location>
</feature>
<keyword evidence="3" id="KW-0812">Transmembrane</keyword>
<feature type="chain" id="PRO_5003579715" evidence="12">
    <location>
        <begin position="32"/>
        <end position="2008"/>
    </location>
</feature>
<dbReference type="PANTHER" id="PTHR45842:SF2">
    <property type="entry name" value="IMMUNOGLOBULIN SUPERFAMILY MEMBER 10"/>
    <property type="match status" value="1"/>
</dbReference>
<dbReference type="InterPro" id="IPR036179">
    <property type="entry name" value="Ig-like_dom_sf"/>
</dbReference>
<sequence>MKAVRGGSLCLEWRLALVLTFCIGNLPKCNACPKLCACYLPTEVHCTFRYLTAIPKKMPANVERINLGYNSLEKLTENDFSGLNHLELLMLHSNEIQGVPDKAFQDLQSLQVLKMSYNKVKTITKDTFRGLESLIRLHMDHNKITFINPEAFYGLKSLKLLHLEGNTLRLLHPDTFVTLRYIQVFKTSSIKYLYLSDNALSSLPSEMFSYMPELESVYLHGNPWSCDCDLKWLAEWAEQFPGLIKCKRERGYSNGQQCPECAFPSVSKGKAISGLSPPAFDCIRPVIDPHLKLNNKTLLDEGDFVQISPKDFVAPLGSLIINMTDQSGNEANLVCNIQKPTKVTEVALDQKNDQMVLNSSFSTFLVCNIDYEYIQKLWSILAMYSDTPMKLQRDLMLTKTPFISYKYLQVEYEDEDVFTGIEAELRASPTWLMQGLITLQLDRTKTTLSTLHIRYITDVQLSLQGLDKKPQKHSWVIIKKDNTRTEHSAVVGGSVGLECQVFGEPKPFTEWILPDGSKIRAPYNSQDGRITITDNGKFTLRATDTFDTGSYHCIGTNYQDSDVLTFRITVVDPDIEDIDVNGVMISASIGEALYLPCESTGNPEASVSWILPDHTVLHHSSGNKAIDENGTLGIQGLTNRDRGYYRCLAANQYGADVLASRVILITNKTVSRSKQPQVGQYKTEENDGSGNEEDGLWFKNTKKDNEQRGPLPSGNLSEVRQEPKRFNSKRYRIQSRIQGSSENGNRRLGRNRKIFNSSTRRIDPERWAEFLEKAKKNVFKESKEEVTTEPQITQLSKASGDGEESSGENILSIEDEFIEIATKEQAILPTTTAAEQETTAYSEITLKKITEVIPIITTELTPVVTPLTVKTATTENALRLTSSSTPPTTYTVFTPKATHLTYPKNAVSERLHTKSIPLITTIKKRTESQTISGDSENFTSLPSSSIVVITRVPELTTSEITVAKANPIPVPPNRTLTESSQHASVTTLTKGKSDQEEILLHTTQKIISPRWPGGSTIIAHQQIQIIREVTPNTPTSRQHFGRRRKPGRRRFFRPHRFKDVNRNRYTILKPEIKTLPSKEEIAIPTTTIFMTKQPSSSTITPSDPLDIPSHNITNRMKTKPNIPNIESMTYLSNKRQLHIKPTQSTSVKQVVKQSNSSTNQIPHSQMQNEKHFYTTSAPMELGRSISSSFSIMNPTTITTNLPNEFTTSKQSTKNTSKIIRGKIPWDRLFGNKLKQKEIFKKLGISIPQAPTTTTSSPKESIQPTNKGLTSFLTTLASLNQTEINASIKIPITVNDAFIPNHKFSDVTVGVPTMTNMLSSLPFVSTAPPLVTVLPLSTPRALTTKTITTTQAPRMNSARRNGRRHGRPDKKVKTRTRIRTRTRTRTAAATTVQAVYPTITKTFVLPVITSGKTLTLLPYQGPYQPVTVKESSTTTTIKAATPSTTSSYTTAKMKSTLTTKDIRTTTTTPNPILARPDVTPTPGRKSTRITVISTTKTHTAHPTTKNKIVVTRINETEATKSKPVKTVELQVSGKNTQSTARPHIAITTTTKPLTVAANINKPNIQKPTSLPTLRNASSKVLQVQSTISPRQEKFWQKPYSEGTERSKTLTINTLTILKPQQSFTNSFPKLGSDIENTIDDYEEETVIETSTSNVVALEPLARNRPSKPRIVGGNAASFTVLANSDAFIPCEAAGNPLPSVSWIKVSSGTTMTTKAKRGNKFEVFPNGTLSIQNANVQDRGQYLCIAENQHGSDKLLVTLSVVAYPPRILEPKQKEITAHSGNTVEMKCSAEGRPLPSISWILANQTFVRGSGSENSRVLMQPDGTLIIKRVTVYDRGHYRCMASNPAGVDTITIKMQVIAAPPVILEEKRQHFTGTIGQNLKLPCTATGNPQPSVRWVLFDGTEVKPLQFLNTKLFMFSNGTLFIKNLAPSDSGNYECIATSSTGSERRVVNLVVQQKDTVPQIVTASPKKIDLNYGDQLLLNCSATGEPKPTIIWRLPSKAIVDQWHR</sequence>
<dbReference type="OMA" id="ALQXVIK"/>
<dbReference type="InterPro" id="IPR050467">
    <property type="entry name" value="LRFN"/>
</dbReference>
<dbReference type="PANTHER" id="PTHR45842">
    <property type="entry name" value="SYNAPTIC ADHESION-LIKE MOLECULE SALM"/>
    <property type="match status" value="1"/>
</dbReference>
<feature type="domain" description="Ig-like" evidence="13">
    <location>
        <begin position="1861"/>
        <end position="1951"/>
    </location>
</feature>
<feature type="compositionally biased region" description="Polar residues" evidence="11">
    <location>
        <begin position="788"/>
        <end position="797"/>
    </location>
</feature>
<dbReference type="Pfam" id="PF13855">
    <property type="entry name" value="LRR_8"/>
    <property type="match status" value="1"/>
</dbReference>
<dbReference type="eggNOG" id="KOG0619">
    <property type="taxonomic scope" value="Eukaryota"/>
</dbReference>
<comment type="subcellular location">
    <subcellularLocation>
        <location evidence="1">Membrane</location>
        <topology evidence="1">Single-pass membrane protein</topology>
    </subcellularLocation>
</comment>
<dbReference type="SUPFAM" id="SSF52058">
    <property type="entry name" value="L domain-like"/>
    <property type="match status" value="1"/>
</dbReference>
<reference evidence="15" key="1">
    <citation type="submission" date="2011-08" db="EMBL/GenBank/DDBJ databases">
        <title>The draft genome of Latimeria chalumnae.</title>
        <authorList>
            <person name="Di Palma F."/>
            <person name="Alfoldi J."/>
            <person name="Johnson J."/>
            <person name="Berlin A."/>
            <person name="Gnerre S."/>
            <person name="Jaffe D."/>
            <person name="MacCallum I."/>
            <person name="Young S."/>
            <person name="Walker B.J."/>
            <person name="Lander E."/>
            <person name="Lindblad-Toh K."/>
        </authorList>
    </citation>
    <scope>NUCLEOTIDE SEQUENCE [LARGE SCALE GENOMIC DNA]</scope>
    <source>
        <strain evidence="15">Wild caught</strain>
    </source>
</reference>
<evidence type="ECO:0000256" key="3">
    <source>
        <dbReference type="ARBA" id="ARBA00022692"/>
    </source>
</evidence>
<dbReference type="InterPro" id="IPR001611">
    <property type="entry name" value="Leu-rich_rpt"/>
</dbReference>
<dbReference type="InterPro" id="IPR003599">
    <property type="entry name" value="Ig_sub"/>
</dbReference>
<evidence type="ECO:0000256" key="8">
    <source>
        <dbReference type="ARBA" id="ARBA00023157"/>
    </source>
</evidence>
<feature type="region of interest" description="Disordered" evidence="11">
    <location>
        <begin position="781"/>
        <end position="807"/>
    </location>
</feature>
<dbReference type="SMART" id="SM00409">
    <property type="entry name" value="IG"/>
    <property type="match status" value="5"/>
</dbReference>
<feature type="compositionally biased region" description="Acidic residues" evidence="11">
    <location>
        <begin position="686"/>
        <end position="695"/>
    </location>
</feature>
<keyword evidence="7" id="KW-0472">Membrane</keyword>
<keyword evidence="15" id="KW-1185">Reference proteome</keyword>
<keyword evidence="6" id="KW-1133">Transmembrane helix</keyword>
<evidence type="ECO:0000256" key="7">
    <source>
        <dbReference type="ARBA" id="ARBA00023136"/>
    </source>
</evidence>
<feature type="signal peptide" evidence="12">
    <location>
        <begin position="1"/>
        <end position="31"/>
    </location>
</feature>
<dbReference type="InterPro" id="IPR013098">
    <property type="entry name" value="Ig_I-set"/>
</dbReference>
<dbReference type="Proteomes" id="UP000008672">
    <property type="component" value="Unassembled WGS sequence"/>
</dbReference>
<feature type="region of interest" description="Disordered" evidence="11">
    <location>
        <begin position="673"/>
        <end position="752"/>
    </location>
</feature>
<dbReference type="FunFam" id="2.60.40.10:FF:000076">
    <property type="entry name" value="Leucine-rich repeat and Ig domain-containing 4"/>
    <property type="match status" value="1"/>
</dbReference>
<dbReference type="InterPro" id="IPR032675">
    <property type="entry name" value="LRR_dom_sf"/>
</dbReference>
<proteinExistence type="predicted"/>
<dbReference type="InterPro" id="IPR000483">
    <property type="entry name" value="Cys-rich_flank_reg_C"/>
</dbReference>
<feature type="region of interest" description="Disordered" evidence="11">
    <location>
        <begin position="1462"/>
        <end position="1484"/>
    </location>
</feature>
<feature type="compositionally biased region" description="Basic residues" evidence="11">
    <location>
        <begin position="1359"/>
        <end position="1383"/>
    </location>
</feature>
<dbReference type="SMART" id="SM00408">
    <property type="entry name" value="IGc2"/>
    <property type="match status" value="5"/>
</dbReference>
<accession>H3ALK6</accession>
<dbReference type="Gene3D" id="2.60.40.10">
    <property type="entry name" value="Immunoglobulins"/>
    <property type="match status" value="6"/>
</dbReference>
<feature type="region of interest" description="Disordered" evidence="11">
    <location>
        <begin position="1092"/>
        <end position="1120"/>
    </location>
</feature>
<evidence type="ECO:0000256" key="1">
    <source>
        <dbReference type="ARBA" id="ARBA00004167"/>
    </source>
</evidence>
<dbReference type="Bgee" id="ENSLACG00000009276">
    <property type="expression patterns" value="Expressed in pelvic fin and 1 other cell type or tissue"/>
</dbReference>
<evidence type="ECO:0000256" key="2">
    <source>
        <dbReference type="ARBA" id="ARBA00022614"/>
    </source>
</evidence>
<dbReference type="InterPro" id="IPR003591">
    <property type="entry name" value="Leu-rich_rpt_typical-subtyp"/>
</dbReference>
<dbReference type="GeneTree" id="ENSGT00940000158290"/>
<organism evidence="14 15">
    <name type="scientific">Latimeria chalumnae</name>
    <name type="common">Coelacanth</name>
    <dbReference type="NCBI Taxonomy" id="7897"/>
    <lineage>
        <taxon>Eukaryota</taxon>
        <taxon>Metazoa</taxon>
        <taxon>Chordata</taxon>
        <taxon>Craniata</taxon>
        <taxon>Vertebrata</taxon>
        <taxon>Euteleostomi</taxon>
        <taxon>Coelacanthiformes</taxon>
        <taxon>Coelacanthidae</taxon>
        <taxon>Latimeria</taxon>
    </lineage>
</organism>
<evidence type="ECO:0000256" key="6">
    <source>
        <dbReference type="ARBA" id="ARBA00022989"/>
    </source>
</evidence>
<keyword evidence="10" id="KW-0393">Immunoglobulin domain</keyword>
<dbReference type="HOGENOM" id="CLU_000580_0_0_1"/>
<dbReference type="STRING" id="7897.ENSLACP00000010527"/>
<dbReference type="FunFam" id="2.60.40.10:FF:000032">
    <property type="entry name" value="palladin isoform X1"/>
    <property type="match status" value="1"/>
</dbReference>
<protein>
    <submittedName>
        <fullName evidence="14">Immunoglobulin superfamily member 10</fullName>
    </submittedName>
</protein>
<dbReference type="SMART" id="SM00369">
    <property type="entry name" value="LRR_TYP"/>
    <property type="match status" value="6"/>
</dbReference>
<dbReference type="SMART" id="SM00082">
    <property type="entry name" value="LRRCT"/>
    <property type="match status" value="1"/>
</dbReference>
<dbReference type="PROSITE" id="PS51450">
    <property type="entry name" value="LRR"/>
    <property type="match status" value="1"/>
</dbReference>
<evidence type="ECO:0000256" key="12">
    <source>
        <dbReference type="SAM" id="SignalP"/>
    </source>
</evidence>
<evidence type="ECO:0000256" key="11">
    <source>
        <dbReference type="SAM" id="MobiDB-lite"/>
    </source>
</evidence>
<feature type="domain" description="Ig-like" evidence="13">
    <location>
        <begin position="1667"/>
        <end position="1759"/>
    </location>
</feature>
<keyword evidence="9" id="KW-0325">Glycoprotein</keyword>
<dbReference type="InterPro" id="IPR007110">
    <property type="entry name" value="Ig-like_dom"/>
</dbReference>
<evidence type="ECO:0000256" key="4">
    <source>
        <dbReference type="ARBA" id="ARBA00022729"/>
    </source>
</evidence>
<evidence type="ECO:0000313" key="14">
    <source>
        <dbReference type="Ensembl" id="ENSLACP00000010527.1"/>
    </source>
</evidence>
<reference evidence="14" key="3">
    <citation type="submission" date="2025-09" db="UniProtKB">
        <authorList>
            <consortium name="Ensembl"/>
        </authorList>
    </citation>
    <scope>IDENTIFICATION</scope>
</reference>
<evidence type="ECO:0000313" key="15">
    <source>
        <dbReference type="Proteomes" id="UP000008672"/>
    </source>
</evidence>
<feature type="domain" description="Ig-like" evidence="13">
    <location>
        <begin position="1961"/>
        <end position="2008"/>
    </location>
</feature>
<evidence type="ECO:0000256" key="9">
    <source>
        <dbReference type="ARBA" id="ARBA00023180"/>
    </source>
</evidence>
<dbReference type="FunFam" id="3.80.10.10:FF:000103">
    <property type="entry name" value="Immunoglobulin superfamily member 10"/>
    <property type="match status" value="1"/>
</dbReference>
<dbReference type="PROSITE" id="PS50835">
    <property type="entry name" value="IG_LIKE"/>
    <property type="match status" value="6"/>
</dbReference>
<dbReference type="SUPFAM" id="SSF48726">
    <property type="entry name" value="Immunoglobulin"/>
    <property type="match status" value="6"/>
</dbReference>
<keyword evidence="4 12" id="KW-0732">Signal</keyword>
<dbReference type="InterPro" id="IPR003598">
    <property type="entry name" value="Ig_sub2"/>
</dbReference>
<evidence type="ECO:0000256" key="10">
    <source>
        <dbReference type="ARBA" id="ARBA00023319"/>
    </source>
</evidence>
<dbReference type="FunFam" id="2.60.40.10:FF:000063">
    <property type="entry name" value="neural cell adhesion molecule L1"/>
    <property type="match status" value="1"/>
</dbReference>
<dbReference type="InterPro" id="IPR013783">
    <property type="entry name" value="Ig-like_fold"/>
</dbReference>
<evidence type="ECO:0000256" key="5">
    <source>
        <dbReference type="ARBA" id="ARBA00022737"/>
    </source>
</evidence>
<keyword evidence="2" id="KW-0433">Leucine-rich repeat</keyword>
<gene>
    <name evidence="14" type="primary">LOC102350882</name>
</gene>
<dbReference type="Ensembl" id="ENSLACT00000010606.1">
    <property type="protein sequence ID" value="ENSLACP00000010527.1"/>
    <property type="gene ID" value="ENSLACG00000009276.1"/>
</dbReference>
<dbReference type="EMBL" id="AFYH01073709">
    <property type="status" value="NOT_ANNOTATED_CDS"/>
    <property type="molecule type" value="Genomic_DNA"/>
</dbReference>
<feature type="domain" description="Ig-like" evidence="13">
    <location>
        <begin position="470"/>
        <end position="569"/>
    </location>
</feature>
<reference evidence="14" key="2">
    <citation type="submission" date="2025-08" db="UniProtKB">
        <authorList>
            <consortium name="Ensembl"/>
        </authorList>
    </citation>
    <scope>IDENTIFICATION</scope>
</reference>
<feature type="domain" description="Ig-like" evidence="13">
    <location>
        <begin position="1765"/>
        <end position="1852"/>
    </location>
</feature>
<feature type="region of interest" description="Disordered" evidence="11">
    <location>
        <begin position="1352"/>
        <end position="1383"/>
    </location>
</feature>
<dbReference type="InParanoid" id="H3ALK6"/>
<dbReference type="GO" id="GO:0016020">
    <property type="term" value="C:membrane"/>
    <property type="evidence" value="ECO:0007669"/>
    <property type="project" value="UniProtKB-SubCell"/>
</dbReference>
<keyword evidence="8" id="KW-1015">Disulfide bond</keyword>
<name>H3ALK6_LATCH</name>